<organism evidence="3 4">
    <name type="scientific">Microbacterium istanbulense</name>
    <dbReference type="NCBI Taxonomy" id="3122049"/>
    <lineage>
        <taxon>Bacteria</taxon>
        <taxon>Bacillati</taxon>
        <taxon>Actinomycetota</taxon>
        <taxon>Actinomycetes</taxon>
        <taxon>Micrococcales</taxon>
        <taxon>Microbacteriaceae</taxon>
        <taxon>Microbacterium</taxon>
    </lineage>
</organism>
<gene>
    <name evidence="3" type="ORF">WDU93_04805</name>
</gene>
<protein>
    <submittedName>
        <fullName evidence="3">SDR family oxidoreductase</fullName>
    </submittedName>
</protein>
<keyword evidence="4" id="KW-1185">Reference proteome</keyword>
<evidence type="ECO:0000313" key="4">
    <source>
        <dbReference type="Proteomes" id="UP001366085"/>
    </source>
</evidence>
<proteinExistence type="inferred from homology"/>
<evidence type="ECO:0000256" key="1">
    <source>
        <dbReference type="ARBA" id="ARBA00006484"/>
    </source>
</evidence>
<dbReference type="Proteomes" id="UP001366085">
    <property type="component" value="Unassembled WGS sequence"/>
</dbReference>
<dbReference type="RefSeq" id="WP_337318125.1">
    <property type="nucleotide sequence ID" value="NZ_JBBDGN010000003.1"/>
</dbReference>
<dbReference type="PANTHER" id="PTHR43669">
    <property type="entry name" value="5-KETO-D-GLUCONATE 5-REDUCTASE"/>
    <property type="match status" value="1"/>
</dbReference>
<dbReference type="PANTHER" id="PTHR43669:SF14">
    <property type="entry name" value="OXIDOREDUCTASE"/>
    <property type="match status" value="1"/>
</dbReference>
<dbReference type="Pfam" id="PF13561">
    <property type="entry name" value="adh_short_C2"/>
    <property type="match status" value="1"/>
</dbReference>
<sequence>MPAPTPHSPLHSDGDRMTDYLDTLFSLTGRTAVVTGGSSGIGKGIAHALAHAGASVVIVARGEERVTATVRELTDAGCRAAGVIGDLGSRAGIHQVADDATLPFGEPDILVNSAGINIRPPFAEITEADWDATMTVNALAPFLLGQHYAAGMAERGFGRLIHISSQQAHRAFVGSGVYGASKGAVQSLMRSEAEAWGGTGVTSNALVPGFVLTPLNARLQQDTAAVEALAARTMIGRNGLPDDFAAAAVFLAGPGSGYVTGQSLFIDGGLSVH</sequence>
<dbReference type="InterPro" id="IPR002347">
    <property type="entry name" value="SDR_fam"/>
</dbReference>
<dbReference type="PRINTS" id="PR00080">
    <property type="entry name" value="SDRFAMILY"/>
</dbReference>
<comment type="caution">
    <text evidence="3">The sequence shown here is derived from an EMBL/GenBank/DDBJ whole genome shotgun (WGS) entry which is preliminary data.</text>
</comment>
<evidence type="ECO:0000256" key="2">
    <source>
        <dbReference type="ARBA" id="ARBA00023002"/>
    </source>
</evidence>
<name>A0ABU8LJ93_9MICO</name>
<evidence type="ECO:0000313" key="3">
    <source>
        <dbReference type="EMBL" id="MEJ1091006.1"/>
    </source>
</evidence>
<reference evidence="3 4" key="1">
    <citation type="submission" date="2024-02" db="EMBL/GenBank/DDBJ databases">
        <authorList>
            <person name="Saticioglu I.B."/>
        </authorList>
    </citation>
    <scope>NUCLEOTIDE SEQUENCE [LARGE SCALE GENOMIC DNA]</scope>
    <source>
        <strain evidence="3 4">Mu-43</strain>
    </source>
</reference>
<dbReference type="Gene3D" id="3.40.50.720">
    <property type="entry name" value="NAD(P)-binding Rossmann-like Domain"/>
    <property type="match status" value="1"/>
</dbReference>
<dbReference type="PRINTS" id="PR00081">
    <property type="entry name" value="GDHRDH"/>
</dbReference>
<comment type="similarity">
    <text evidence="1">Belongs to the short-chain dehydrogenases/reductases (SDR) family.</text>
</comment>
<accession>A0ABU8LJ93</accession>
<dbReference type="SUPFAM" id="SSF51735">
    <property type="entry name" value="NAD(P)-binding Rossmann-fold domains"/>
    <property type="match status" value="1"/>
</dbReference>
<keyword evidence="2" id="KW-0560">Oxidoreductase</keyword>
<dbReference type="InterPro" id="IPR036291">
    <property type="entry name" value="NAD(P)-bd_dom_sf"/>
</dbReference>
<dbReference type="EMBL" id="JBBDGN010000003">
    <property type="protein sequence ID" value="MEJ1091006.1"/>
    <property type="molecule type" value="Genomic_DNA"/>
</dbReference>